<organism evidence="2 3">
    <name type="scientific">Dragonfly associated gemykibivirus 1</name>
    <dbReference type="NCBI Taxonomy" id="1234887"/>
    <lineage>
        <taxon>Viruses</taxon>
        <taxon>Monodnaviria</taxon>
        <taxon>Shotokuvirae</taxon>
        <taxon>Cressdnaviricota</taxon>
        <taxon>Repensiviricetes</taxon>
        <taxon>Geplafuvirales</taxon>
        <taxon>Genomoviridae</taxon>
        <taxon>Gemykibivirus</taxon>
        <taxon>Gemykibivirus draga1</taxon>
    </lineage>
</organism>
<keyword evidence="2" id="KW-0167">Capsid protein</keyword>
<evidence type="ECO:0000313" key="2">
    <source>
        <dbReference type="EMBL" id="AFS65313.1"/>
    </source>
</evidence>
<dbReference type="RefSeq" id="YP_009021859.1">
    <property type="nucleotide sequence ID" value="NC_023872.1"/>
</dbReference>
<keyword evidence="2" id="KW-0946">Virion</keyword>
<dbReference type="GeneID" id="18983270"/>
<dbReference type="EMBL" id="JX185430">
    <property type="protein sequence ID" value="AFS65313.1"/>
    <property type="molecule type" value="Genomic_DNA"/>
</dbReference>
<dbReference type="KEGG" id="vg:18983270"/>
<name>K0A2I9_9VIRU</name>
<protein>
    <submittedName>
        <fullName evidence="2">Putative coat protein</fullName>
    </submittedName>
</protein>
<evidence type="ECO:0000256" key="1">
    <source>
        <dbReference type="SAM" id="MobiDB-lite"/>
    </source>
</evidence>
<dbReference type="GO" id="GO:0019028">
    <property type="term" value="C:viral capsid"/>
    <property type="evidence" value="ECO:0007669"/>
    <property type="project" value="UniProtKB-KW"/>
</dbReference>
<sequence length="290" mass="33345">MYRRKYTRTIRRGRAGSSKKRRSYVGRRLSSRRTTKTVMKRTSRRRILNISSQKKRNNAQPVNFNYLGESPIPGSKVMGSDRTTYLLWRPTALTDDTDIYSSASRGAQQIYWRGIKERAEVGTSSGAAWRWRRIVFEAKSLNINGLISNVETSAGFNRAMVELSGDPPANLRNSLESFLFQGSVGVDWNTVFNAKVDNNRCRLLSDKVRHLQSGNDRGRFYTFRQWIPLNKTMVYNDDEVGDDKQSNTFASPGRKGMGDVYVYDMFQCLTSDAINTLNFNPQATLYWHER</sequence>
<accession>K0A2I9</accession>
<dbReference type="Proteomes" id="UP000203969">
    <property type="component" value="Segment"/>
</dbReference>
<dbReference type="OrthoDB" id="7982at10239"/>
<reference evidence="2 3" key="1">
    <citation type="journal article" date="2012" name="J. Gen. Virol.">
        <title>Diverse circular single-stranded DNA viruses discovered in dragonflies (Odonata: Epiprocta).</title>
        <authorList>
            <person name="Rosario K."/>
            <person name="Dayaram A."/>
            <person name="Marinov M."/>
            <person name="Ware J."/>
            <person name="Kraberger S."/>
            <person name="Stainton D."/>
            <person name="Breitbart M."/>
            <person name="Varsani A."/>
        </authorList>
    </citation>
    <scope>NUCLEOTIDE SEQUENCE [LARGE SCALE GENOMIC DNA]</scope>
    <source>
        <strain evidence="2">FL1-2X-2010</strain>
    </source>
</reference>
<keyword evidence="3" id="KW-1185">Reference proteome</keyword>
<feature type="region of interest" description="Disordered" evidence="1">
    <location>
        <begin position="1"/>
        <end position="37"/>
    </location>
</feature>
<evidence type="ECO:0000313" key="3">
    <source>
        <dbReference type="Proteomes" id="UP000203969"/>
    </source>
</evidence>
<proteinExistence type="predicted"/>